<evidence type="ECO:0000313" key="2">
    <source>
        <dbReference type="EMBL" id="OHT10294.1"/>
    </source>
</evidence>
<dbReference type="GeneID" id="94826533"/>
<evidence type="ECO:0000256" key="1">
    <source>
        <dbReference type="SAM" id="MobiDB-lite"/>
    </source>
</evidence>
<reference evidence="2" key="1">
    <citation type="submission" date="2016-10" db="EMBL/GenBank/DDBJ databases">
        <authorList>
            <person name="Benchimol M."/>
            <person name="Almeida L.G."/>
            <person name="Vasconcelos A.T."/>
            <person name="Perreira-Neves A."/>
            <person name="Rosa I.A."/>
            <person name="Tasca T."/>
            <person name="Bogo M.R."/>
            <person name="de Souza W."/>
        </authorList>
    </citation>
    <scope>NUCLEOTIDE SEQUENCE [LARGE SCALE GENOMIC DNA]</scope>
    <source>
        <strain evidence="2">K</strain>
    </source>
</reference>
<keyword evidence="3" id="KW-1185">Reference proteome</keyword>
<evidence type="ECO:0008006" key="4">
    <source>
        <dbReference type="Google" id="ProtNLM"/>
    </source>
</evidence>
<name>A0A1J4KKS0_9EUKA</name>
<proteinExistence type="predicted"/>
<dbReference type="AlphaFoldDB" id="A0A1J4KKS0"/>
<comment type="caution">
    <text evidence="2">The sequence shown here is derived from an EMBL/GenBank/DDBJ whole genome shotgun (WGS) entry which is preliminary data.</text>
</comment>
<protein>
    <recommendedName>
        <fullName evidence="4">CCZ1/INTU/HSP4 first Longin domain-containing protein</fullName>
    </recommendedName>
</protein>
<dbReference type="EMBL" id="MLAK01000616">
    <property type="protein sequence ID" value="OHT10294.1"/>
    <property type="molecule type" value="Genomic_DNA"/>
</dbReference>
<accession>A0A1J4KKS0</accession>
<dbReference type="RefSeq" id="XP_068363430.1">
    <property type="nucleotide sequence ID" value="XM_068491829.1"/>
</dbReference>
<feature type="region of interest" description="Disordered" evidence="1">
    <location>
        <begin position="275"/>
        <end position="364"/>
    </location>
</feature>
<feature type="compositionally biased region" description="Basic and acidic residues" evidence="1">
    <location>
        <begin position="340"/>
        <end position="352"/>
    </location>
</feature>
<sequence length="530" mass="60751">MIFEDGDSSSSFFVFHHFPFRIGSEYDDVESNFLSNILFKYPKCFQPRELESFLDAIVSIFTYTTLSIGDDEVQLLSLDLYKIAIHTYFLDDKSCILLILRLTSDFPDNIVSQTLENIHQGLFFALRNSFLSDYSILKEYLENEGYRIFNELLNPSNLSLFKFSFPTIRQANWDLGAIIVSILHTSIQKLGPQIWGFSCFIGDKLLISQVPLSLCQLFLFAPSKNLTNDSKTIVFLTNKQREEIQNYPKCNTNIPDEETIPAFFLKIDDGYMFNQKGQSPTKNENHSHISNEVSKNVDENELKHQSSSDGSMEHDNVANIDLENNKSNTIDKSQFEQENIDAKNESRIETPSENKSIGDSNSSLNNSYNNIINDSENSMIKFFILADPNISEELIVKLEDILKSSFSFIRHNFYEKKANSSPNNSVTYDSILYSLYAGKTSETFDENILIAHDYFLNEPRLKEVIMRNSKDFTICYKTYSLEQYAFAEDNGKDGFFDLYRKAININPSLKKYIDTIAPSESAPDDASFST</sequence>
<organism evidence="2 3">
    <name type="scientific">Tritrichomonas foetus</name>
    <dbReference type="NCBI Taxonomy" id="1144522"/>
    <lineage>
        <taxon>Eukaryota</taxon>
        <taxon>Metamonada</taxon>
        <taxon>Parabasalia</taxon>
        <taxon>Tritrichomonadida</taxon>
        <taxon>Tritrichomonadidae</taxon>
        <taxon>Tritrichomonas</taxon>
    </lineage>
</organism>
<gene>
    <name evidence="2" type="ORF">TRFO_04331</name>
</gene>
<dbReference type="VEuPathDB" id="TrichDB:TRFO_04331"/>
<dbReference type="Proteomes" id="UP000179807">
    <property type="component" value="Unassembled WGS sequence"/>
</dbReference>
<feature type="compositionally biased region" description="Basic and acidic residues" evidence="1">
    <location>
        <begin position="283"/>
        <end position="316"/>
    </location>
</feature>
<evidence type="ECO:0000313" key="3">
    <source>
        <dbReference type="Proteomes" id="UP000179807"/>
    </source>
</evidence>